<dbReference type="InterPro" id="IPR035906">
    <property type="entry name" value="MetI-like_sf"/>
</dbReference>
<evidence type="ECO:0000256" key="7">
    <source>
        <dbReference type="SAM" id="Phobius"/>
    </source>
</evidence>
<dbReference type="EMBL" id="UINC01086958">
    <property type="protein sequence ID" value="SVC35883.1"/>
    <property type="molecule type" value="Genomic_DNA"/>
</dbReference>
<feature type="transmembrane region" description="Helical" evidence="7">
    <location>
        <begin position="25"/>
        <end position="49"/>
    </location>
</feature>
<dbReference type="PANTHER" id="PTHR30406:SF8">
    <property type="entry name" value="SULFATE TRANSPORT SYSTEM PERMEASE PROTEIN CYST"/>
    <property type="match status" value="1"/>
</dbReference>
<dbReference type="SUPFAM" id="SSF161098">
    <property type="entry name" value="MetI-like"/>
    <property type="match status" value="1"/>
</dbReference>
<feature type="transmembrane region" description="Helical" evidence="7">
    <location>
        <begin position="61"/>
        <end position="80"/>
    </location>
</feature>
<evidence type="ECO:0000259" key="8">
    <source>
        <dbReference type="PROSITE" id="PS50928"/>
    </source>
</evidence>
<dbReference type="InterPro" id="IPR000515">
    <property type="entry name" value="MetI-like"/>
</dbReference>
<name>A0A382LI22_9ZZZZ</name>
<feature type="non-terminal residue" evidence="9">
    <location>
        <position position="1"/>
    </location>
</feature>
<keyword evidence="5" id="KW-0764">Sulfate transport</keyword>
<evidence type="ECO:0000256" key="2">
    <source>
        <dbReference type="ARBA" id="ARBA00022448"/>
    </source>
</evidence>
<gene>
    <name evidence="9" type="ORF">METZ01_LOCUS288737</name>
</gene>
<dbReference type="AlphaFoldDB" id="A0A382LI22"/>
<evidence type="ECO:0000256" key="3">
    <source>
        <dbReference type="ARBA" id="ARBA00022692"/>
    </source>
</evidence>
<sequence length="81" mass="8542">VLALVQRAPWSGLTSLLTRREVVDALGVSLVVSLLAAAIVLVLGTPLAWMLARVDLPLRRLVRALVLLPMVLPPVVGGTAL</sequence>
<evidence type="ECO:0000256" key="6">
    <source>
        <dbReference type="ARBA" id="ARBA00023136"/>
    </source>
</evidence>
<dbReference type="InterPro" id="IPR005667">
    <property type="entry name" value="Sulph_transpt2"/>
</dbReference>
<keyword evidence="2" id="KW-0813">Transport</keyword>
<accession>A0A382LI22</accession>
<feature type="non-terminal residue" evidence="9">
    <location>
        <position position="81"/>
    </location>
</feature>
<dbReference type="GO" id="GO:0005886">
    <property type="term" value="C:plasma membrane"/>
    <property type="evidence" value="ECO:0007669"/>
    <property type="project" value="TreeGrafter"/>
</dbReference>
<proteinExistence type="predicted"/>
<organism evidence="9">
    <name type="scientific">marine metagenome</name>
    <dbReference type="NCBI Taxonomy" id="408172"/>
    <lineage>
        <taxon>unclassified sequences</taxon>
        <taxon>metagenomes</taxon>
        <taxon>ecological metagenomes</taxon>
    </lineage>
</organism>
<dbReference type="PROSITE" id="PS50928">
    <property type="entry name" value="ABC_TM1"/>
    <property type="match status" value="1"/>
</dbReference>
<evidence type="ECO:0000256" key="1">
    <source>
        <dbReference type="ARBA" id="ARBA00004141"/>
    </source>
</evidence>
<reference evidence="9" key="1">
    <citation type="submission" date="2018-05" db="EMBL/GenBank/DDBJ databases">
        <authorList>
            <person name="Lanie J.A."/>
            <person name="Ng W.-L."/>
            <person name="Kazmierczak K.M."/>
            <person name="Andrzejewski T.M."/>
            <person name="Davidsen T.M."/>
            <person name="Wayne K.J."/>
            <person name="Tettelin H."/>
            <person name="Glass J.I."/>
            <person name="Rusch D."/>
            <person name="Podicherti R."/>
            <person name="Tsui H.-C.T."/>
            <person name="Winkler M.E."/>
        </authorList>
    </citation>
    <scope>NUCLEOTIDE SEQUENCE</scope>
</reference>
<evidence type="ECO:0000313" key="9">
    <source>
        <dbReference type="EMBL" id="SVC35883.1"/>
    </source>
</evidence>
<feature type="domain" description="ABC transmembrane type-1" evidence="8">
    <location>
        <begin position="26"/>
        <end position="81"/>
    </location>
</feature>
<dbReference type="Gene3D" id="1.10.3720.10">
    <property type="entry name" value="MetI-like"/>
    <property type="match status" value="1"/>
</dbReference>
<comment type="subcellular location">
    <subcellularLocation>
        <location evidence="1">Membrane</location>
        <topology evidence="1">Multi-pass membrane protein</topology>
    </subcellularLocation>
</comment>
<dbReference type="PANTHER" id="PTHR30406">
    <property type="entry name" value="SULFATE TRANSPORT SYSTEM PERMEASE PROTEIN"/>
    <property type="match status" value="1"/>
</dbReference>
<keyword evidence="4 7" id="KW-1133">Transmembrane helix</keyword>
<evidence type="ECO:0000256" key="5">
    <source>
        <dbReference type="ARBA" id="ARBA00023032"/>
    </source>
</evidence>
<keyword evidence="6 7" id="KW-0472">Membrane</keyword>
<protein>
    <recommendedName>
        <fullName evidence="8">ABC transmembrane type-1 domain-containing protein</fullName>
    </recommendedName>
</protein>
<dbReference type="GO" id="GO:0015419">
    <property type="term" value="F:ABC-type sulfate transporter activity"/>
    <property type="evidence" value="ECO:0007669"/>
    <property type="project" value="InterPro"/>
</dbReference>
<keyword evidence="3 7" id="KW-0812">Transmembrane</keyword>
<evidence type="ECO:0000256" key="4">
    <source>
        <dbReference type="ARBA" id="ARBA00022989"/>
    </source>
</evidence>